<dbReference type="InterPro" id="IPR015919">
    <property type="entry name" value="Cadherin-like_sf"/>
</dbReference>
<reference evidence="6" key="1">
    <citation type="submission" date="2020-02" db="EMBL/GenBank/DDBJ databases">
        <title>PAGI-encoded CrpP-like fluoroquinolone-modifying enzymes among Pseudomonas aeruginosa clinical isolates in Europe.</title>
        <authorList>
            <person name="Ortiz de la Rosa J.M."/>
            <person name="Nordmann P."/>
            <person name="Poirel L."/>
        </authorList>
    </citation>
    <scope>NUCLEOTIDE SEQUENCE</scope>
    <source>
        <strain evidence="6">PAGI-196</strain>
    </source>
</reference>
<dbReference type="InterPro" id="IPR013783">
    <property type="entry name" value="Ig-like_fold"/>
</dbReference>
<evidence type="ECO:0000256" key="3">
    <source>
        <dbReference type="ARBA" id="ARBA00022837"/>
    </source>
</evidence>
<dbReference type="SUPFAM" id="SSF49313">
    <property type="entry name" value="Cadherin-like"/>
    <property type="match status" value="2"/>
</dbReference>
<feature type="compositionally biased region" description="Basic and acidic residues" evidence="4">
    <location>
        <begin position="1208"/>
        <end position="1225"/>
    </location>
</feature>
<dbReference type="InterPro" id="IPR006644">
    <property type="entry name" value="Cadg"/>
</dbReference>
<feature type="region of interest" description="Disordered" evidence="4">
    <location>
        <begin position="688"/>
        <end position="715"/>
    </location>
</feature>
<dbReference type="Gene3D" id="2.150.10.10">
    <property type="entry name" value="Serralysin-like metalloprotease, C-terminal"/>
    <property type="match status" value="17"/>
</dbReference>
<evidence type="ECO:0000313" key="6">
    <source>
        <dbReference type="EMBL" id="QIU80363.1"/>
    </source>
</evidence>
<dbReference type="PRINTS" id="PR00313">
    <property type="entry name" value="CABNDNGRPT"/>
</dbReference>
<dbReference type="Pfam" id="PF06594">
    <property type="entry name" value="HCBP_related"/>
    <property type="match status" value="6"/>
</dbReference>
<evidence type="ECO:0000256" key="1">
    <source>
        <dbReference type="ARBA" id="ARBA00004613"/>
    </source>
</evidence>
<proteinExistence type="predicted"/>
<dbReference type="InterPro" id="IPR011049">
    <property type="entry name" value="Serralysin-like_metalloprot_C"/>
</dbReference>
<dbReference type="InterPro" id="IPR018511">
    <property type="entry name" value="Hemolysin-typ_Ca-bd_CS"/>
</dbReference>
<evidence type="ECO:0000256" key="4">
    <source>
        <dbReference type="SAM" id="MobiDB-lite"/>
    </source>
</evidence>
<dbReference type="Pfam" id="PF00353">
    <property type="entry name" value="HemolysinCabind"/>
    <property type="match status" value="24"/>
</dbReference>
<feature type="region of interest" description="Disordered" evidence="4">
    <location>
        <begin position="1702"/>
        <end position="1734"/>
    </location>
</feature>
<protein>
    <submittedName>
        <fullName evidence="6">Alkaline phosphatase</fullName>
    </submittedName>
</protein>
<name>A0A6H0JKV6_PSEAI</name>
<dbReference type="GO" id="GO:0005576">
    <property type="term" value="C:extracellular region"/>
    <property type="evidence" value="ECO:0007669"/>
    <property type="project" value="UniProtKB-SubCell"/>
</dbReference>
<feature type="region of interest" description="Disordered" evidence="4">
    <location>
        <begin position="1208"/>
        <end position="1245"/>
    </location>
</feature>
<keyword evidence="3" id="KW-0106">Calcium</keyword>
<dbReference type="GO" id="GO:0005509">
    <property type="term" value="F:calcium ion binding"/>
    <property type="evidence" value="ECO:0007669"/>
    <property type="project" value="InterPro"/>
</dbReference>
<feature type="compositionally biased region" description="Basic and acidic residues" evidence="4">
    <location>
        <begin position="688"/>
        <end position="698"/>
    </location>
</feature>
<dbReference type="GO" id="GO:0016020">
    <property type="term" value="C:membrane"/>
    <property type="evidence" value="ECO:0007669"/>
    <property type="project" value="InterPro"/>
</dbReference>
<feature type="region of interest" description="Disordered" evidence="4">
    <location>
        <begin position="2880"/>
        <end position="2903"/>
    </location>
</feature>
<feature type="compositionally biased region" description="Basic and acidic residues" evidence="4">
    <location>
        <begin position="1705"/>
        <end position="1719"/>
    </location>
</feature>
<dbReference type="SUPFAM" id="SSF51120">
    <property type="entry name" value="beta-Roll"/>
    <property type="match status" value="15"/>
</dbReference>
<accession>A0A6H0JKV6</accession>
<dbReference type="PROSITE" id="PS00330">
    <property type="entry name" value="HEMOLYSIN_CALCIUM"/>
    <property type="match status" value="28"/>
</dbReference>
<keyword evidence="2" id="KW-0964">Secreted</keyword>
<dbReference type="Gene3D" id="2.60.40.10">
    <property type="entry name" value="Immunoglobulins"/>
    <property type="match status" value="2"/>
</dbReference>
<feature type="domain" description="Dystroglycan-type cadherin-like" evidence="5">
    <location>
        <begin position="2510"/>
        <end position="2603"/>
    </location>
</feature>
<dbReference type="InterPro" id="IPR001343">
    <property type="entry name" value="Hemolysn_Ca-bd"/>
</dbReference>
<comment type="subcellular location">
    <subcellularLocation>
        <location evidence="1">Secreted</location>
    </subcellularLocation>
</comment>
<evidence type="ECO:0000259" key="5">
    <source>
        <dbReference type="SMART" id="SM00736"/>
    </source>
</evidence>
<feature type="domain" description="Dystroglycan-type cadherin-like" evidence="5">
    <location>
        <begin position="2604"/>
        <end position="2707"/>
    </location>
</feature>
<organism evidence="6">
    <name type="scientific">Pseudomonas aeruginosa</name>
    <dbReference type="NCBI Taxonomy" id="287"/>
    <lineage>
        <taxon>Bacteria</taxon>
        <taxon>Pseudomonadati</taxon>
        <taxon>Pseudomonadota</taxon>
        <taxon>Gammaproteobacteria</taxon>
        <taxon>Pseudomonadales</taxon>
        <taxon>Pseudomonadaceae</taxon>
        <taxon>Pseudomonas</taxon>
    </lineage>
</organism>
<dbReference type="SMART" id="SM00736">
    <property type="entry name" value="CADG"/>
    <property type="match status" value="2"/>
</dbReference>
<dbReference type="InterPro" id="IPR050557">
    <property type="entry name" value="RTX_toxin/Mannuronan_C5-epim"/>
</dbReference>
<dbReference type="InterPro" id="IPR010566">
    <property type="entry name" value="Haemolys_ca-bd"/>
</dbReference>
<dbReference type="EMBL" id="MT074674">
    <property type="protein sequence ID" value="QIU80363.1"/>
    <property type="molecule type" value="Genomic_DNA"/>
</dbReference>
<dbReference type="Pfam" id="PF05345">
    <property type="entry name" value="He_PIG"/>
    <property type="match status" value="2"/>
</dbReference>
<dbReference type="PANTHER" id="PTHR38340:SF1">
    <property type="entry name" value="S-LAYER PROTEIN"/>
    <property type="match status" value="1"/>
</dbReference>
<dbReference type="PANTHER" id="PTHR38340">
    <property type="entry name" value="S-LAYER PROTEIN"/>
    <property type="match status" value="1"/>
</dbReference>
<evidence type="ECO:0000256" key="2">
    <source>
        <dbReference type="ARBA" id="ARBA00022525"/>
    </source>
</evidence>
<sequence>MEDLYEKSARKGKLVYEPQPALTTGGGTNHLLNARELGSILGIPSYGEGISSWSGEELSAVAARSDAMGLAARYTLQEMRYVVLPGLGYYDAESLSLYDPSSGVGNISTQWLSDRAAMLSWFVNSQQLDGKQQLTDFTAVDGVRYSDSAAGLDITVLPDPRGSFIPKTHQVLFGGKDSNLLEGNLGDDHLYGMAGSDTLKGGAGRDYLEGGSDNDTLVGGSESDTLIGGLGNDLLEGGEGNDLLEGGLGDDSYEFSGQFGTDTVIDLDGKGRLRVDGLILAGGTRISTDTYADEETGWTYSRDGEDLVIGKALSGNTILVKRWKPGDLGIMLKDAPAPTPEAPVINGDFKKKVDGSGTSYVIAETGYVSDGVEAGAQDYLLGTQASEVLNGLGGNDALLGGEGDDTLDGGQGDDMLWGGKGEDHLIGGDGADYLFGSLAGHLITVSRTDFLPPEAQGPELARGFNWVIYRNGSSITVTGDNGGDQSSEMLIALQDERNILEGGKGKDHIEAGTGDDIAHGNEDNDDIQGMGGNDLLFGDDGDDLLYGDGVLDSKFFSYTPLERHGSDTLYGGTGHDRIEGQGGNDFAVGGSGNDTLYGDSSNWDEATKGATPAALRGNDFLDGGQGNDLLEGGGGNDTLLGGEGADILWGDAALSRLGAGGHGDDVLEGGSGEDTLIGGAGKDLLRGGDDADVLHGDDTQAPAESHGNDTLDGGAGNDRLWGEGGDDVLLGGAGNDWLAGEDQLSSAAGSTLTGNDLLDGGEGNDTLIGGNGRDTLLGGSGDDSLVGGAEDDVLYGGAGADTLQGGAGDDRYIISAGDLPVAGLDAILDSEGSNTLVALGDLSVAKTQSFAGDVFLSEGSQSEGRRLLIKDGLRGSMAYIENREGVKTTFKQWVQDNLQQSIQASTNGIDEILFSGRGDDVLRAEHSRVTLDAGRGNDTIDLSMTGVSGVTVQFSSGDGLDSVLGGNSAGSLPARQENVARFGTDIEATSLRLVATPGDALKGNLFIAYGSGNDRIRIDLERRGEDVLRPFDHFEFSDGSRLSWEELAGRGVSYALPEGGNVPAIGTLLDDTILGSTGHDTLDGGVGSDRLDGRGGNDLLRGGNGADTYVFAGGYGRDTIDNADTDAPGTAADTILLGGTLQASQVQFRRVGIDLQIVISGGEDVLTVTRYFADDARTSSAVEWVRLEDGTEWDIEAIRREVTQGTDGRDVLHGYDSDDHLRGGAEDDQLYGGGGADRLEGGEGDDRLFGGDGDDVLIGGTGNDSLVGGTGSNVYEFARGFGRDTIANGNYTEGKQDVVRFLDIAREDVSLSRSDDNLLIQVGQEDAVTIEHFFEEDATSGYQVERIEFSGGKSWGLDEIKRRVQQGTEGHDRLYGYASNDVLSGGAGVDRLYGRAGNDFLDGGEGNDYLYGDEGNDTLVGGLGGDWLSGGEGNDTYRFSRGFGNDNIESAATRAGEVDRIELLDILPDEVMVWRTGKDLNLRVTGLDGRDDTLAVRSYFKESAGSDGTTDIVFADGTTWDYRQLLELIRTATPGNDTMYGDIEADRLDGLAGNDSINGMQGHDTLLGGDGDDTLQGGEGNDLLIGGMGNDTLVGGSGSNVYRFERGDGSDEVAFSAEESASVIELGGGIAPSDVSLARVKSYAIDHLYITVKNQQGKQVNLIRISDYFSRTAVDNIRFADGTIWDRAYVFARILQGGAGNDSLTGHESDDRLDGHSGKDSIAGGGGNDTLAGGDGDDYLEGDGAYTTRPGNDVLEGGWGYDRLSGGDGDDIYLYNLGDGKDVIVENNDSQRGGNDVLRLGPGITESDLSFHEVKKEGGLIIRNAVDGGEILIRGFFWGDNSTRIERIELSDGTALGLQDILARVERGQADTQVGTSGDDVFVVDHEDDVIQESVNGGMDTVLASRSYMLPANVENLTLTGGLSIDATGNVLGNMLVGNDGDNVLKGKEKWSGARDTGIGGNGNDTYINIENVIEQEDGGIDTWYSFIGGRLPENVEIYHLGDGSSSHYINAIEAYGNALDNILYTSNTGSGIYNDTLDGGLGADTMVALGRDSAVFYVDNINDVVVASALGSDYDEVRTDLDYQLGDHVENLVLLGQQRTKGIGNELNNTLDGAQNNAENTLQGGLGNDRYRIDARDKVIELGGEGNDTIEFWAASDAPFALADYANVENAVLQKGFRAAGLIGTDEDNWLDGNEFDNRLMGLAGNDTLRGDRGNDTLNGGVGNDLLMGGEGRNTYEWGRGYGHDTISPAGTGDTVQLATDVSAEQLWFSRQDSSDDLLVTHLDSGETLTLEYWYSGASSNIENIVLANGKTLAPQQVDALVAGLATIATKPIPFSQLGDEQKLLFSTLLSDAWRDQVLYLEGSDVADHLAGKDNDDTLLGGLGNDTLEGGRGDDIYRLYRGTGRDTIIDYDRKGSANRLVFADDVREEQLIVLRQGDDLILRVDGEVEPVIVKGHFAAEQSVSGTPYDWGIDFIELSGNVTLDRMAIQALVDRASSNHAPIGQDITEVIRSRGGDAFHYQIPTETLRDPDNGDRLTYRMTLKDGSTLPEWIRFDPETLTLAGQPASTDKGRIELLLTGTDRYGLSAEANLALEVFVQNRAPSLIQPIGDFHLEESDAFSFTVPESTFVDPDGDVLTYRATLTDGSELPSWLIFDPQNRTFSSDGAVGEIGRVQVKVIASDQDSLFAEAIFTLSGPSSVDPVEPGMGGNDSLAGSAGHDVLLGGAGDDTLDGAAGNDQLLGGSGDDTYVYRSGQDLIQESSGNDTLLFANGITFSQVGSGLTKSGNDLILKISGSTTGQVTLKDFFLGGDSLVENIVFETGGSLAAEQIFGAFGLGMPEPQRLFDNQVEGGAGDDTSLSGTTQRDLLQGFNGNDLLRAGTGNDRLEGGNGNDTLHGEGGNDTLVGGRGDDTYVFAAGGGQDMIDNNGGGFDTLRFEGITFSQVSSGLMKSGNDLILRVSGGSDQVTLRNWFLGGDYVVDVITFASGGQLTAQQLFGAFGLSNPDPKGSPAYIDPPDERAFGTLYAGMAGDQTIFGSSDADLIDGGAGSDRLRGGKGNDYLMGGDGSDTYHFAAGDGQDTLDNLSNTPSDSDMLSFDDISRENLWLSRQGDNLVIDVRGSEDSVTLQNWYTNPAQQLDSIQAGGSSLYANQVDALVNAMAAFGAPAGGETNLTQTQREQLEAVIAANWQ</sequence>